<dbReference type="Gene3D" id="2.60.120.280">
    <property type="entry name" value="Regulatory protein AraC"/>
    <property type="match status" value="1"/>
</dbReference>
<proteinExistence type="predicted"/>
<evidence type="ECO:0000313" key="6">
    <source>
        <dbReference type="Proteomes" id="UP000077355"/>
    </source>
</evidence>
<dbReference type="Pfam" id="PF02311">
    <property type="entry name" value="AraC_binding"/>
    <property type="match status" value="1"/>
</dbReference>
<dbReference type="AlphaFoldDB" id="A0A168JKN6"/>
<accession>A0A168JKN6</accession>
<dbReference type="Gene3D" id="1.10.10.60">
    <property type="entry name" value="Homeodomain-like"/>
    <property type="match status" value="2"/>
</dbReference>
<dbReference type="PROSITE" id="PS01124">
    <property type="entry name" value="HTH_ARAC_FAMILY_2"/>
    <property type="match status" value="1"/>
</dbReference>
<keyword evidence="3" id="KW-0804">Transcription</keyword>
<dbReference type="GO" id="GO:0043565">
    <property type="term" value="F:sequence-specific DNA binding"/>
    <property type="evidence" value="ECO:0007669"/>
    <property type="project" value="InterPro"/>
</dbReference>
<evidence type="ECO:0000259" key="4">
    <source>
        <dbReference type="PROSITE" id="PS01124"/>
    </source>
</evidence>
<name>A0A168JKN6_9BACL</name>
<keyword evidence="6" id="KW-1185">Reference proteome</keyword>
<dbReference type="InterPro" id="IPR018062">
    <property type="entry name" value="HTH_AraC-typ_CS"/>
</dbReference>
<dbReference type="OrthoDB" id="9813413at2"/>
<evidence type="ECO:0000256" key="1">
    <source>
        <dbReference type="ARBA" id="ARBA00023015"/>
    </source>
</evidence>
<dbReference type="GO" id="GO:0003700">
    <property type="term" value="F:DNA-binding transcription factor activity"/>
    <property type="evidence" value="ECO:0007669"/>
    <property type="project" value="InterPro"/>
</dbReference>
<feature type="domain" description="HTH araC/xylS-type" evidence="4">
    <location>
        <begin position="182"/>
        <end position="281"/>
    </location>
</feature>
<protein>
    <submittedName>
        <fullName evidence="5">AraC family transcriptional regulator</fullName>
    </submittedName>
</protein>
<dbReference type="SUPFAM" id="SSF51215">
    <property type="entry name" value="Regulatory protein AraC"/>
    <property type="match status" value="1"/>
</dbReference>
<gene>
    <name evidence="5" type="ORF">PBAT_22810</name>
</gene>
<evidence type="ECO:0000313" key="5">
    <source>
        <dbReference type="EMBL" id="OAB40758.1"/>
    </source>
</evidence>
<dbReference type="CDD" id="cd06986">
    <property type="entry name" value="cupin_MmsR-like_N"/>
    <property type="match status" value="1"/>
</dbReference>
<comment type="caution">
    <text evidence="5">The sequence shown here is derived from an EMBL/GenBank/DDBJ whole genome shotgun (WGS) entry which is preliminary data.</text>
</comment>
<dbReference type="SMART" id="SM00342">
    <property type="entry name" value="HTH_ARAC"/>
    <property type="match status" value="1"/>
</dbReference>
<keyword evidence="2" id="KW-0238">DNA-binding</keyword>
<dbReference type="InterPro" id="IPR009057">
    <property type="entry name" value="Homeodomain-like_sf"/>
</dbReference>
<evidence type="ECO:0000256" key="2">
    <source>
        <dbReference type="ARBA" id="ARBA00023125"/>
    </source>
</evidence>
<dbReference type="EMBL" id="LVJI01000053">
    <property type="protein sequence ID" value="OAB40758.1"/>
    <property type="molecule type" value="Genomic_DNA"/>
</dbReference>
<dbReference type="PROSITE" id="PS00041">
    <property type="entry name" value="HTH_ARAC_FAMILY_1"/>
    <property type="match status" value="1"/>
</dbReference>
<dbReference type="InterPro" id="IPR018060">
    <property type="entry name" value="HTH_AraC"/>
</dbReference>
<evidence type="ECO:0000256" key="3">
    <source>
        <dbReference type="ARBA" id="ARBA00023163"/>
    </source>
</evidence>
<dbReference type="PANTHER" id="PTHR43280:SF2">
    <property type="entry name" value="HTH-TYPE TRANSCRIPTIONAL REGULATOR EXSA"/>
    <property type="match status" value="1"/>
</dbReference>
<dbReference type="InterPro" id="IPR037923">
    <property type="entry name" value="HTH-like"/>
</dbReference>
<dbReference type="Proteomes" id="UP000077355">
    <property type="component" value="Unassembled WGS sequence"/>
</dbReference>
<keyword evidence="1" id="KW-0805">Transcription regulation</keyword>
<sequence length="292" mass="33069">MTPNPSYAVAANPVHHDGNSLHVLFAGESQTSPLHALGPKIYDYYLLHFIEKGNGTFRTEHHIYELGEGSCFLIHPGQLVSYVSDTKHPWRYRWVAFIGQDAHNIVAEAGFVDNHSVFTFIKEHSHIPTAISRMQEVFYTKKESAHMASLGYLYLILAEAQDVLSSQSRLTGTESQVQRTVKQMILYMSTQFAHPVSIEQMCDSLGYNRAYLSRIFKKETGLSPVTYLLKLRIDKSRQLLLERPELSIEQIASSVGITDALYFSRQFTRFCSMSPSAYRNRIGRKPGGSSQL</sequence>
<dbReference type="InterPro" id="IPR003313">
    <property type="entry name" value="AraC-bd"/>
</dbReference>
<reference evidence="5 6" key="1">
    <citation type="submission" date="2016-03" db="EMBL/GenBank/DDBJ databases">
        <title>Draft genome sequence of Paenibacillus antarcticus CECT 5836.</title>
        <authorList>
            <person name="Shin S.-K."/>
            <person name="Yi H."/>
        </authorList>
    </citation>
    <scope>NUCLEOTIDE SEQUENCE [LARGE SCALE GENOMIC DNA]</scope>
    <source>
        <strain evidence="5 6">CECT 5836</strain>
    </source>
</reference>
<dbReference type="PANTHER" id="PTHR43280">
    <property type="entry name" value="ARAC-FAMILY TRANSCRIPTIONAL REGULATOR"/>
    <property type="match status" value="1"/>
</dbReference>
<organism evidence="5 6">
    <name type="scientific">Paenibacillus antarcticus</name>
    <dbReference type="NCBI Taxonomy" id="253703"/>
    <lineage>
        <taxon>Bacteria</taxon>
        <taxon>Bacillati</taxon>
        <taxon>Bacillota</taxon>
        <taxon>Bacilli</taxon>
        <taxon>Bacillales</taxon>
        <taxon>Paenibacillaceae</taxon>
        <taxon>Paenibacillus</taxon>
    </lineage>
</organism>
<dbReference type="RefSeq" id="WP_068652962.1">
    <property type="nucleotide sequence ID" value="NZ_CP043611.1"/>
</dbReference>
<dbReference type="SUPFAM" id="SSF46689">
    <property type="entry name" value="Homeodomain-like"/>
    <property type="match status" value="2"/>
</dbReference>
<dbReference type="Pfam" id="PF12833">
    <property type="entry name" value="HTH_18"/>
    <property type="match status" value="1"/>
</dbReference>